<evidence type="ECO:0000256" key="1">
    <source>
        <dbReference type="SAM" id="Coils"/>
    </source>
</evidence>
<gene>
    <name evidence="2" type="ORF">M436DRAFT_61580</name>
</gene>
<reference evidence="2 3" key="1">
    <citation type="journal article" date="2014" name="BMC Genomics">
        <title>Genome sequencing of four Aureobasidium pullulans varieties: biotechnological potential, stress tolerance, and description of new species.</title>
        <authorList>
            <person name="Gostin Ar C."/>
            <person name="Ohm R.A."/>
            <person name="Kogej T."/>
            <person name="Sonjak S."/>
            <person name="Turk M."/>
            <person name="Zajc J."/>
            <person name="Zalar P."/>
            <person name="Grube M."/>
            <person name="Sun H."/>
            <person name="Han J."/>
            <person name="Sharma A."/>
            <person name="Chiniquy J."/>
            <person name="Ngan C.Y."/>
            <person name="Lipzen A."/>
            <person name="Barry K."/>
            <person name="Grigoriev I.V."/>
            <person name="Gunde-Cimerman N."/>
        </authorList>
    </citation>
    <scope>NUCLEOTIDE SEQUENCE [LARGE SCALE GENOMIC DNA]</scope>
    <source>
        <strain evidence="2 3">CBS 147.97</strain>
    </source>
</reference>
<organism evidence="2 3">
    <name type="scientific">Aureobasidium namibiae CBS 147.97</name>
    <dbReference type="NCBI Taxonomy" id="1043004"/>
    <lineage>
        <taxon>Eukaryota</taxon>
        <taxon>Fungi</taxon>
        <taxon>Dikarya</taxon>
        <taxon>Ascomycota</taxon>
        <taxon>Pezizomycotina</taxon>
        <taxon>Dothideomycetes</taxon>
        <taxon>Dothideomycetidae</taxon>
        <taxon>Dothideales</taxon>
        <taxon>Saccotheciaceae</taxon>
        <taxon>Aureobasidium</taxon>
    </lineage>
</organism>
<accession>A0A074WXU3</accession>
<evidence type="ECO:0000313" key="2">
    <source>
        <dbReference type="EMBL" id="KEQ76329.1"/>
    </source>
</evidence>
<dbReference type="OrthoDB" id="3915365at2759"/>
<name>A0A074WXU3_9PEZI</name>
<keyword evidence="1" id="KW-0175">Coiled coil</keyword>
<dbReference type="Proteomes" id="UP000027730">
    <property type="component" value="Unassembled WGS sequence"/>
</dbReference>
<feature type="coiled-coil region" evidence="1">
    <location>
        <begin position="112"/>
        <end position="155"/>
    </location>
</feature>
<keyword evidence="3" id="KW-1185">Reference proteome</keyword>
<sequence length="174" mass="20158">MCCNRRNNRRALTVAKLAHDHLIANSRAAHNGPMVASSRAAPIEPLGPPPAYEQIEKDSKTIIPSKDIPTTKFIDHQELSPEYTTRGANVDYMSNNTTMLSARPTCQSRCAAKREMKQLKREHRQEHRLEKREYRQEKRELRAEYRFEKKEMRRERGGPISMLIKGVSNLMTKQ</sequence>
<dbReference type="HOGENOM" id="CLU_1677507_0_0_1"/>
<proteinExistence type="predicted"/>
<dbReference type="RefSeq" id="XP_013430350.1">
    <property type="nucleotide sequence ID" value="XM_013574896.1"/>
</dbReference>
<evidence type="ECO:0000313" key="3">
    <source>
        <dbReference type="Proteomes" id="UP000027730"/>
    </source>
</evidence>
<dbReference type="AlphaFoldDB" id="A0A074WXU3"/>
<protein>
    <submittedName>
        <fullName evidence="2">Uncharacterized protein</fullName>
    </submittedName>
</protein>
<dbReference type="EMBL" id="KL584704">
    <property type="protein sequence ID" value="KEQ76329.1"/>
    <property type="molecule type" value="Genomic_DNA"/>
</dbReference>
<dbReference type="GeneID" id="25413218"/>